<dbReference type="Pfam" id="PF08843">
    <property type="entry name" value="AbiEii"/>
    <property type="match status" value="1"/>
</dbReference>
<dbReference type="EMBL" id="PPTS01000007">
    <property type="protein sequence ID" value="RDB63627.1"/>
    <property type="molecule type" value="Genomic_DNA"/>
</dbReference>
<keyword evidence="1" id="KW-0808">Transferase</keyword>
<dbReference type="AlphaFoldDB" id="A0A369LYC5"/>
<protein>
    <submittedName>
        <fullName evidence="1">Nucleotidyl transferase AbiEii/AbiGii toxin family protein</fullName>
    </submittedName>
</protein>
<organism evidence="1 2">
    <name type="scientific">Gordonibacter pamelaeae</name>
    <dbReference type="NCBI Taxonomy" id="471189"/>
    <lineage>
        <taxon>Bacteria</taxon>
        <taxon>Bacillati</taxon>
        <taxon>Actinomycetota</taxon>
        <taxon>Coriobacteriia</taxon>
        <taxon>Eggerthellales</taxon>
        <taxon>Eggerthellaceae</taxon>
        <taxon>Gordonibacter</taxon>
    </lineage>
</organism>
<accession>A0A369LYC5</accession>
<comment type="caution">
    <text evidence="1">The sequence shown here is derived from an EMBL/GenBank/DDBJ whole genome shotgun (WGS) entry which is preliminary data.</text>
</comment>
<dbReference type="InterPro" id="IPR014942">
    <property type="entry name" value="AbiEii"/>
</dbReference>
<dbReference type="GeneID" id="78360469"/>
<evidence type="ECO:0000313" key="2">
    <source>
        <dbReference type="Proteomes" id="UP000254000"/>
    </source>
</evidence>
<name>A0A369LYC5_9ACTN</name>
<dbReference type="Gene3D" id="3.10.450.620">
    <property type="entry name" value="JHP933, nucleotidyltransferase-like core domain"/>
    <property type="match status" value="1"/>
</dbReference>
<dbReference type="GO" id="GO:0016740">
    <property type="term" value="F:transferase activity"/>
    <property type="evidence" value="ECO:0007669"/>
    <property type="project" value="UniProtKB-KW"/>
</dbReference>
<keyword evidence="2" id="KW-1185">Reference proteome</keyword>
<sequence length="282" mass="31849">MIRTAQQLKGKIRNLSMGDSAKAQMLMRTYATERFLERLSLSPYRENLILKGGTLVAALVGLEARSTMDVDTTIKSLPLTKEDIRAVVDEICAISLDDSMAFEIEKVETIMDDDEYPGIRVYLQATLERIRIPMKLDFSTDEAITPSELRFEYRLMFENRSVAIMAYNAETLIAEKLETVVARGVANTRMRDFYDLFVLEKTKSVPIDEAVLRQAFVNTCGKRGTSVAGDRIDVIVREIRSSREMSSLWQAYGARFSYASCLSWPAVLDVIEGFFGKVKVCS</sequence>
<dbReference type="RefSeq" id="WP_114569302.1">
    <property type="nucleotide sequence ID" value="NZ_CABMMS010000007.1"/>
</dbReference>
<dbReference type="OrthoDB" id="9808443at2"/>
<evidence type="ECO:0000313" key="1">
    <source>
        <dbReference type="EMBL" id="RDB63627.1"/>
    </source>
</evidence>
<proteinExistence type="predicted"/>
<gene>
    <name evidence="1" type="ORF">C1877_12270</name>
</gene>
<reference evidence="1 2" key="1">
    <citation type="journal article" date="2018" name="Elife">
        <title>Discovery and characterization of a prevalent human gut bacterial enzyme sufficient for the inactivation of a family of plant toxins.</title>
        <authorList>
            <person name="Koppel N."/>
            <person name="Bisanz J.E."/>
            <person name="Pandelia M.E."/>
            <person name="Turnbaugh P.J."/>
            <person name="Balskus E.P."/>
        </authorList>
    </citation>
    <scope>NUCLEOTIDE SEQUENCE [LARGE SCALE GENOMIC DNA]</scope>
    <source>
        <strain evidence="1 2">3C</strain>
    </source>
</reference>
<dbReference type="Proteomes" id="UP000254000">
    <property type="component" value="Unassembled WGS sequence"/>
</dbReference>